<evidence type="ECO:0000256" key="6">
    <source>
        <dbReference type="ARBA" id="ARBA00069279"/>
    </source>
</evidence>
<dbReference type="GO" id="GO:0019594">
    <property type="term" value="P:mannitol metabolic process"/>
    <property type="evidence" value="ECO:0007669"/>
    <property type="project" value="UniProtKB-ARBA"/>
</dbReference>
<dbReference type="FunFam" id="3.40.50.720:FF:000090">
    <property type="entry name" value="NADP-dependent mannitol dehydrogenase"/>
    <property type="match status" value="1"/>
</dbReference>
<feature type="region of interest" description="Disordered" evidence="7">
    <location>
        <begin position="1"/>
        <end position="39"/>
    </location>
</feature>
<dbReference type="Proteomes" id="UP000799421">
    <property type="component" value="Unassembled WGS sequence"/>
</dbReference>
<accession>A0A6A7BTQ8</accession>
<dbReference type="GO" id="GO:0050085">
    <property type="term" value="F:mannitol 2-dehydrogenase (NADP+) activity"/>
    <property type="evidence" value="ECO:0007669"/>
    <property type="project" value="UniProtKB-EC"/>
</dbReference>
<organism evidence="8 9">
    <name type="scientific">Piedraia hortae CBS 480.64</name>
    <dbReference type="NCBI Taxonomy" id="1314780"/>
    <lineage>
        <taxon>Eukaryota</taxon>
        <taxon>Fungi</taxon>
        <taxon>Dikarya</taxon>
        <taxon>Ascomycota</taxon>
        <taxon>Pezizomycotina</taxon>
        <taxon>Dothideomycetes</taxon>
        <taxon>Dothideomycetidae</taxon>
        <taxon>Capnodiales</taxon>
        <taxon>Piedraiaceae</taxon>
        <taxon>Piedraia</taxon>
    </lineage>
</organism>
<dbReference type="InterPro" id="IPR036291">
    <property type="entry name" value="NAD(P)-bd_dom_sf"/>
</dbReference>
<dbReference type="InterPro" id="IPR002347">
    <property type="entry name" value="SDR_fam"/>
</dbReference>
<sequence>MVRKPLVSPGSSSPKSPEDASMHNGIFHENNTHPPSSHSIKDLFSLRGKTAIVTGAGAGIGLQVAHALAEAGADVAIWYHGNREAIDRAREIAKAYNVKCKAYQTDVTSHSSIASTISTILNELNGRLDIFVANAGIPWTQGRMIDGERDHYRKVISTDLDSVFYCAQAAGEVFRRQYTSQKDVYGRAFSEGKWRGGSFVATASMSAHIANIPQLQSAYNAAKAGVIQLAKSLAVEWVRFARVNSVSPGYVATEISRFIPPETKKIWRGKIPMGREAEASELKGIYLFLASEASSYITGSDFVIDGGYTAV</sequence>
<evidence type="ECO:0000256" key="7">
    <source>
        <dbReference type="SAM" id="MobiDB-lite"/>
    </source>
</evidence>
<comment type="similarity">
    <text evidence="1">Belongs to the short-chain dehydrogenases/reductases (SDR) family.</text>
</comment>
<protein>
    <recommendedName>
        <fullName evidence="6">NADP-dependent mannitol dehydrogenase</fullName>
        <ecNumber evidence="5">1.1.1.138</ecNumber>
    </recommendedName>
</protein>
<keyword evidence="2" id="KW-0521">NADP</keyword>
<gene>
    <name evidence="8" type="ORF">K470DRAFT_259644</name>
</gene>
<dbReference type="EC" id="1.1.1.138" evidence="5"/>
<evidence type="ECO:0000256" key="2">
    <source>
        <dbReference type="ARBA" id="ARBA00022857"/>
    </source>
</evidence>
<evidence type="ECO:0000313" key="9">
    <source>
        <dbReference type="Proteomes" id="UP000799421"/>
    </source>
</evidence>
<dbReference type="Pfam" id="PF13561">
    <property type="entry name" value="adh_short_C2"/>
    <property type="match status" value="1"/>
</dbReference>
<evidence type="ECO:0000313" key="8">
    <source>
        <dbReference type="EMBL" id="KAF2858564.1"/>
    </source>
</evidence>
<dbReference type="Gene3D" id="3.40.50.720">
    <property type="entry name" value="NAD(P)-binding Rossmann-like Domain"/>
    <property type="match status" value="1"/>
</dbReference>
<evidence type="ECO:0000256" key="3">
    <source>
        <dbReference type="ARBA" id="ARBA00023002"/>
    </source>
</evidence>
<keyword evidence="3" id="KW-0560">Oxidoreductase</keyword>
<dbReference type="PANTHER" id="PTHR43008:SF13">
    <property type="entry name" value="L-XYLULOSE REDUCTASE-RELATED"/>
    <property type="match status" value="1"/>
</dbReference>
<dbReference type="PRINTS" id="PR00080">
    <property type="entry name" value="SDRFAMILY"/>
</dbReference>
<dbReference type="SUPFAM" id="SSF51735">
    <property type="entry name" value="NAD(P)-binding Rossmann-fold domains"/>
    <property type="match status" value="1"/>
</dbReference>
<name>A0A6A7BTQ8_9PEZI</name>
<dbReference type="OrthoDB" id="1888931at2759"/>
<keyword evidence="9" id="KW-1185">Reference proteome</keyword>
<proteinExistence type="inferred from homology"/>
<evidence type="ECO:0000256" key="4">
    <source>
        <dbReference type="ARBA" id="ARBA00051683"/>
    </source>
</evidence>
<dbReference type="EMBL" id="MU006007">
    <property type="protein sequence ID" value="KAF2858564.1"/>
    <property type="molecule type" value="Genomic_DNA"/>
</dbReference>
<comment type="catalytic activity">
    <reaction evidence="4">
        <text>D-mannitol + NADP(+) = D-fructose + NADPH + H(+)</text>
        <dbReference type="Rhea" id="RHEA:16765"/>
        <dbReference type="ChEBI" id="CHEBI:15378"/>
        <dbReference type="ChEBI" id="CHEBI:16899"/>
        <dbReference type="ChEBI" id="CHEBI:37721"/>
        <dbReference type="ChEBI" id="CHEBI:57783"/>
        <dbReference type="ChEBI" id="CHEBI:58349"/>
        <dbReference type="EC" id="1.1.1.138"/>
    </reaction>
    <physiologicalReaction direction="left-to-right" evidence="4">
        <dbReference type="Rhea" id="RHEA:16766"/>
    </physiologicalReaction>
    <physiologicalReaction direction="right-to-left" evidence="4">
        <dbReference type="Rhea" id="RHEA:16767"/>
    </physiologicalReaction>
</comment>
<evidence type="ECO:0000256" key="1">
    <source>
        <dbReference type="ARBA" id="ARBA00006484"/>
    </source>
</evidence>
<reference evidence="8" key="1">
    <citation type="journal article" date="2020" name="Stud. Mycol.">
        <title>101 Dothideomycetes genomes: a test case for predicting lifestyles and emergence of pathogens.</title>
        <authorList>
            <person name="Haridas S."/>
            <person name="Albert R."/>
            <person name="Binder M."/>
            <person name="Bloem J."/>
            <person name="Labutti K."/>
            <person name="Salamov A."/>
            <person name="Andreopoulos B."/>
            <person name="Baker S."/>
            <person name="Barry K."/>
            <person name="Bills G."/>
            <person name="Bluhm B."/>
            <person name="Cannon C."/>
            <person name="Castanera R."/>
            <person name="Culley D."/>
            <person name="Daum C."/>
            <person name="Ezra D."/>
            <person name="Gonzalez J."/>
            <person name="Henrissat B."/>
            <person name="Kuo A."/>
            <person name="Liang C."/>
            <person name="Lipzen A."/>
            <person name="Lutzoni F."/>
            <person name="Magnuson J."/>
            <person name="Mondo S."/>
            <person name="Nolan M."/>
            <person name="Ohm R."/>
            <person name="Pangilinan J."/>
            <person name="Park H.-J."/>
            <person name="Ramirez L."/>
            <person name="Alfaro M."/>
            <person name="Sun H."/>
            <person name="Tritt A."/>
            <person name="Yoshinaga Y."/>
            <person name="Zwiers L.-H."/>
            <person name="Turgeon B."/>
            <person name="Goodwin S."/>
            <person name="Spatafora J."/>
            <person name="Crous P."/>
            <person name="Grigoriev I."/>
        </authorList>
    </citation>
    <scope>NUCLEOTIDE SEQUENCE</scope>
    <source>
        <strain evidence="8">CBS 480.64</strain>
    </source>
</reference>
<dbReference type="PROSITE" id="PS00061">
    <property type="entry name" value="ADH_SHORT"/>
    <property type="match status" value="1"/>
</dbReference>
<dbReference type="GO" id="GO:0050664">
    <property type="term" value="F:oxidoreductase activity, acting on NAD(P)H, oxygen as acceptor"/>
    <property type="evidence" value="ECO:0007669"/>
    <property type="project" value="TreeGrafter"/>
</dbReference>
<dbReference type="AlphaFoldDB" id="A0A6A7BTQ8"/>
<dbReference type="PRINTS" id="PR00081">
    <property type="entry name" value="GDHRDH"/>
</dbReference>
<dbReference type="PANTHER" id="PTHR43008">
    <property type="entry name" value="BENZIL REDUCTASE"/>
    <property type="match status" value="1"/>
</dbReference>
<dbReference type="InterPro" id="IPR020904">
    <property type="entry name" value="Sc_DH/Rdtase_CS"/>
</dbReference>
<evidence type="ECO:0000256" key="5">
    <source>
        <dbReference type="ARBA" id="ARBA00066645"/>
    </source>
</evidence>